<evidence type="ECO:0000313" key="1">
    <source>
        <dbReference type="EMBL" id="PIZ98428.1"/>
    </source>
</evidence>
<accession>A0A2M7VDF1</accession>
<reference evidence="2" key="1">
    <citation type="submission" date="2017-09" db="EMBL/GenBank/DDBJ databases">
        <title>Depth-based differentiation of microbial function through sediment-hosted aquifers and enrichment of novel symbionts in the deep terrestrial subsurface.</title>
        <authorList>
            <person name="Probst A.J."/>
            <person name="Ladd B."/>
            <person name="Jarett J.K."/>
            <person name="Geller-Mcgrath D.E."/>
            <person name="Sieber C.M.K."/>
            <person name="Emerson J.B."/>
            <person name="Anantharaman K."/>
            <person name="Thomas B.C."/>
            <person name="Malmstrom R."/>
            <person name="Stieglmeier M."/>
            <person name="Klingl A."/>
            <person name="Woyke T."/>
            <person name="Ryan C.M."/>
            <person name="Banfield J.F."/>
        </authorList>
    </citation>
    <scope>NUCLEOTIDE SEQUENCE [LARGE SCALE GENOMIC DNA]</scope>
</reference>
<organism evidence="1 2">
    <name type="scientific">Candidatus Komeilibacteria bacterium CG_4_10_14_0_2_um_filter_37_10</name>
    <dbReference type="NCBI Taxonomy" id="1974470"/>
    <lineage>
        <taxon>Bacteria</taxon>
        <taxon>Candidatus Komeiliibacteriota</taxon>
    </lineage>
</organism>
<evidence type="ECO:0000313" key="2">
    <source>
        <dbReference type="Proteomes" id="UP000230405"/>
    </source>
</evidence>
<comment type="caution">
    <text evidence="1">The sequence shown here is derived from an EMBL/GenBank/DDBJ whole genome shotgun (WGS) entry which is preliminary data.</text>
</comment>
<protein>
    <submittedName>
        <fullName evidence="1">Uncharacterized protein</fullName>
    </submittedName>
</protein>
<dbReference type="Proteomes" id="UP000230405">
    <property type="component" value="Unassembled WGS sequence"/>
</dbReference>
<dbReference type="EMBL" id="PFPO01000088">
    <property type="protein sequence ID" value="PIZ98428.1"/>
    <property type="molecule type" value="Genomic_DNA"/>
</dbReference>
<proteinExistence type="predicted"/>
<gene>
    <name evidence="1" type="ORF">COX77_04555</name>
</gene>
<sequence length="115" mass="12686">MSPITWEDVIRRDDIVGGDLETHEEGEVYRGRIESIELKDGYVNLRCSWVAKLDSTNGTWKNWPITSSGASAKISPNDIGEGRIQFSMLILGLGIIFPKGGSKLDPAKVQNLVLN</sequence>
<dbReference type="AlphaFoldDB" id="A0A2M7VDF1"/>
<name>A0A2M7VDF1_9BACT</name>